<keyword evidence="6 10" id="KW-0460">Magnesium</keyword>
<dbReference type="NCBIfam" id="TIGR00042">
    <property type="entry name" value="RdgB/HAM1 family non-canonical purine NTP pyrophosphatase"/>
    <property type="match status" value="1"/>
</dbReference>
<evidence type="ECO:0000256" key="6">
    <source>
        <dbReference type="ARBA" id="ARBA00022842"/>
    </source>
</evidence>
<dbReference type="EMBL" id="DSPX01000168">
    <property type="protein sequence ID" value="HGG02213.1"/>
    <property type="molecule type" value="Genomic_DNA"/>
</dbReference>
<comment type="cofactor">
    <cofactor evidence="10">
        <name>Mg(2+)</name>
        <dbReference type="ChEBI" id="CHEBI:18420"/>
    </cofactor>
    <text evidence="10">Binds 1 Mg(2+) ion per subunit.</text>
</comment>
<evidence type="ECO:0000256" key="2">
    <source>
        <dbReference type="ARBA" id="ARBA00011738"/>
    </source>
</evidence>
<keyword evidence="3 10" id="KW-0479">Metal-binding</keyword>
<keyword evidence="5 10" id="KW-0378">Hydrolase</keyword>
<accession>A0A7C3VIN4</accession>
<dbReference type="Gene3D" id="3.90.950.10">
    <property type="match status" value="1"/>
</dbReference>
<organism evidence="12">
    <name type="scientific">Planktothricoides sp. SpSt-374</name>
    <dbReference type="NCBI Taxonomy" id="2282167"/>
    <lineage>
        <taxon>Bacteria</taxon>
        <taxon>Bacillati</taxon>
        <taxon>Cyanobacteriota</taxon>
        <taxon>Cyanophyceae</taxon>
        <taxon>Oscillatoriophycideae</taxon>
        <taxon>Oscillatoriales</taxon>
        <taxon>Oscillatoriaceae</taxon>
        <taxon>Planktothricoides</taxon>
    </lineage>
</organism>
<feature type="binding site" evidence="10">
    <location>
        <position position="72"/>
    </location>
    <ligand>
        <name>Mg(2+)</name>
        <dbReference type="ChEBI" id="CHEBI:18420"/>
    </ligand>
</feature>
<dbReference type="GO" id="GO:0017111">
    <property type="term" value="F:ribonucleoside triphosphate phosphatase activity"/>
    <property type="evidence" value="ECO:0007669"/>
    <property type="project" value="InterPro"/>
</dbReference>
<dbReference type="GO" id="GO:0035870">
    <property type="term" value="F:dITP diphosphatase activity"/>
    <property type="evidence" value="ECO:0007669"/>
    <property type="project" value="UniProtKB-UniRule"/>
</dbReference>
<dbReference type="FunFam" id="3.90.950.10:FF:000001">
    <property type="entry name" value="dITP/XTP pyrophosphatase"/>
    <property type="match status" value="1"/>
</dbReference>
<feature type="binding site" evidence="10">
    <location>
        <begin position="151"/>
        <end position="154"/>
    </location>
    <ligand>
        <name>substrate</name>
    </ligand>
</feature>
<dbReference type="HAMAP" id="MF_01405">
    <property type="entry name" value="Non_canon_purine_NTPase"/>
    <property type="match status" value="1"/>
</dbReference>
<dbReference type="Pfam" id="PF01725">
    <property type="entry name" value="Ham1p_like"/>
    <property type="match status" value="1"/>
</dbReference>
<dbReference type="GO" id="GO:0009117">
    <property type="term" value="P:nucleotide metabolic process"/>
    <property type="evidence" value="ECO:0007669"/>
    <property type="project" value="UniProtKB-KW"/>
</dbReference>
<feature type="binding site" evidence="10">
    <location>
        <begin position="11"/>
        <end position="16"/>
    </location>
    <ligand>
        <name>substrate</name>
    </ligand>
</feature>
<dbReference type="SUPFAM" id="SSF52972">
    <property type="entry name" value="ITPase-like"/>
    <property type="match status" value="1"/>
</dbReference>
<dbReference type="GO" id="GO:0036220">
    <property type="term" value="F:ITP diphosphatase activity"/>
    <property type="evidence" value="ECO:0007669"/>
    <property type="project" value="UniProtKB-UniRule"/>
</dbReference>
<evidence type="ECO:0000256" key="3">
    <source>
        <dbReference type="ARBA" id="ARBA00022723"/>
    </source>
</evidence>
<proteinExistence type="inferred from homology"/>
<evidence type="ECO:0000256" key="9">
    <source>
        <dbReference type="ARBA" id="ARBA00052017"/>
    </source>
</evidence>
<comment type="catalytic activity">
    <reaction evidence="10">
        <text>ITP + H2O = IMP + diphosphate + H(+)</text>
        <dbReference type="Rhea" id="RHEA:29399"/>
        <dbReference type="ChEBI" id="CHEBI:15377"/>
        <dbReference type="ChEBI" id="CHEBI:15378"/>
        <dbReference type="ChEBI" id="CHEBI:33019"/>
        <dbReference type="ChEBI" id="CHEBI:58053"/>
        <dbReference type="ChEBI" id="CHEBI:61402"/>
        <dbReference type="EC" id="3.6.1.66"/>
    </reaction>
</comment>
<dbReference type="PANTHER" id="PTHR11067">
    <property type="entry name" value="INOSINE TRIPHOSPHATE PYROPHOSPHATASE/HAM1 PROTEIN"/>
    <property type="match status" value="1"/>
</dbReference>
<feature type="binding site" evidence="10">
    <location>
        <position position="43"/>
    </location>
    <ligand>
        <name>Mg(2+)</name>
        <dbReference type="ChEBI" id="CHEBI:18420"/>
    </ligand>
</feature>
<dbReference type="GO" id="GO:0036222">
    <property type="term" value="F:XTP diphosphatase activity"/>
    <property type="evidence" value="ECO:0007669"/>
    <property type="project" value="UniProtKB-UniRule"/>
</dbReference>
<dbReference type="InterPro" id="IPR020922">
    <property type="entry name" value="dITP/XTP_pyrophosphatase"/>
</dbReference>
<comment type="function">
    <text evidence="10">Pyrophosphatase that catalyzes the hydrolysis of nucleoside triphosphates to their monophosphate derivatives, with a high preference for the non-canonical purine nucleotides XTP (xanthosine triphosphate), dITP (deoxyinosine triphosphate) and ITP. Seems to function as a house-cleaning enzyme that removes non-canonical purine nucleotides from the nucleotide pool, thus preventing their incorporation into DNA/RNA and avoiding chromosomal lesions.</text>
</comment>
<keyword evidence="4 10" id="KW-0547">Nucleotide-binding</keyword>
<dbReference type="InterPro" id="IPR029001">
    <property type="entry name" value="ITPase-like_fam"/>
</dbReference>
<evidence type="ECO:0000256" key="1">
    <source>
        <dbReference type="ARBA" id="ARBA00008023"/>
    </source>
</evidence>
<protein>
    <recommendedName>
        <fullName evidence="10">dITP/XTP pyrophosphatase</fullName>
        <ecNumber evidence="10">3.6.1.66</ecNumber>
    </recommendedName>
    <alternativeName>
        <fullName evidence="10">Non-canonical purine NTP pyrophosphatase</fullName>
    </alternativeName>
    <alternativeName>
        <fullName evidence="10">Non-standard purine NTP pyrophosphatase</fullName>
    </alternativeName>
    <alternativeName>
        <fullName evidence="10">Nucleoside-triphosphate diphosphatase</fullName>
    </alternativeName>
    <alternativeName>
        <fullName evidence="10">Nucleoside-triphosphate pyrophosphatase</fullName>
        <shortName evidence="10">NTPase</shortName>
    </alternativeName>
</protein>
<feature type="binding site" evidence="10">
    <location>
        <position position="73"/>
    </location>
    <ligand>
        <name>substrate</name>
    </ligand>
</feature>
<reference evidence="12" key="1">
    <citation type="journal article" date="2020" name="mSystems">
        <title>Genome- and Community-Level Interaction Insights into Carbon Utilization and Element Cycling Functions of Hydrothermarchaeota in Hydrothermal Sediment.</title>
        <authorList>
            <person name="Zhou Z."/>
            <person name="Liu Y."/>
            <person name="Xu W."/>
            <person name="Pan J."/>
            <person name="Luo Z.H."/>
            <person name="Li M."/>
        </authorList>
    </citation>
    <scope>NUCLEOTIDE SEQUENCE [LARGE SCALE GENOMIC DNA]</scope>
    <source>
        <strain evidence="12">SpSt-374</strain>
    </source>
</reference>
<comment type="caution">
    <text evidence="12">The sequence shown here is derived from an EMBL/GenBank/DDBJ whole genome shotgun (WGS) entry which is preliminary data.</text>
</comment>
<keyword evidence="7 10" id="KW-0546">Nucleotide metabolism</keyword>
<comment type="subunit">
    <text evidence="2 10">Homodimer.</text>
</comment>
<gene>
    <name evidence="12" type="primary">rdgB</name>
    <name evidence="12" type="ORF">ENR15_16595</name>
</gene>
<evidence type="ECO:0000313" key="12">
    <source>
        <dbReference type="EMBL" id="HGG02213.1"/>
    </source>
</evidence>
<evidence type="ECO:0000256" key="11">
    <source>
        <dbReference type="RuleBase" id="RU003781"/>
    </source>
</evidence>
<comment type="similarity">
    <text evidence="1 10 11">Belongs to the HAM1 NTPase family.</text>
</comment>
<dbReference type="InterPro" id="IPR002637">
    <property type="entry name" value="RdgB/HAM1"/>
</dbReference>
<dbReference type="PANTHER" id="PTHR11067:SF9">
    <property type="entry name" value="INOSINE TRIPHOSPHATE PYROPHOSPHATASE"/>
    <property type="match status" value="1"/>
</dbReference>
<evidence type="ECO:0000256" key="5">
    <source>
        <dbReference type="ARBA" id="ARBA00022801"/>
    </source>
</evidence>
<feature type="binding site" evidence="10">
    <location>
        <position position="174"/>
    </location>
    <ligand>
        <name>substrate</name>
    </ligand>
</feature>
<comment type="catalytic activity">
    <reaction evidence="9 10">
        <text>XTP + H2O = XMP + diphosphate + H(+)</text>
        <dbReference type="Rhea" id="RHEA:28610"/>
        <dbReference type="ChEBI" id="CHEBI:15377"/>
        <dbReference type="ChEBI" id="CHEBI:15378"/>
        <dbReference type="ChEBI" id="CHEBI:33019"/>
        <dbReference type="ChEBI" id="CHEBI:57464"/>
        <dbReference type="ChEBI" id="CHEBI:61314"/>
        <dbReference type="EC" id="3.6.1.66"/>
    </reaction>
</comment>
<evidence type="ECO:0000256" key="8">
    <source>
        <dbReference type="ARBA" id="ARBA00051875"/>
    </source>
</evidence>
<evidence type="ECO:0000256" key="10">
    <source>
        <dbReference type="HAMAP-Rule" id="MF_01405"/>
    </source>
</evidence>
<dbReference type="AlphaFoldDB" id="A0A7C3VIN4"/>
<dbReference type="GO" id="GO:0046872">
    <property type="term" value="F:metal ion binding"/>
    <property type="evidence" value="ECO:0007669"/>
    <property type="project" value="UniProtKB-KW"/>
</dbReference>
<dbReference type="GO" id="GO:0000166">
    <property type="term" value="F:nucleotide binding"/>
    <property type="evidence" value="ECO:0007669"/>
    <property type="project" value="UniProtKB-KW"/>
</dbReference>
<evidence type="ECO:0000256" key="7">
    <source>
        <dbReference type="ARBA" id="ARBA00023080"/>
    </source>
</evidence>
<dbReference type="GO" id="GO:0005829">
    <property type="term" value="C:cytosol"/>
    <property type="evidence" value="ECO:0007669"/>
    <property type="project" value="TreeGrafter"/>
</dbReference>
<feature type="binding site" evidence="10">
    <location>
        <begin position="179"/>
        <end position="180"/>
    </location>
    <ligand>
        <name>substrate</name>
    </ligand>
</feature>
<name>A0A7C3VIN4_9CYAN</name>
<comment type="catalytic activity">
    <reaction evidence="8 10">
        <text>dITP + H2O = dIMP + diphosphate + H(+)</text>
        <dbReference type="Rhea" id="RHEA:28342"/>
        <dbReference type="ChEBI" id="CHEBI:15377"/>
        <dbReference type="ChEBI" id="CHEBI:15378"/>
        <dbReference type="ChEBI" id="CHEBI:33019"/>
        <dbReference type="ChEBI" id="CHEBI:61194"/>
        <dbReference type="ChEBI" id="CHEBI:61382"/>
        <dbReference type="EC" id="3.6.1.66"/>
    </reaction>
</comment>
<evidence type="ECO:0000256" key="4">
    <source>
        <dbReference type="ARBA" id="ARBA00022741"/>
    </source>
</evidence>
<sequence>MTEKTILVVATGNPGKVREMAAYLGSENGEWELRLKPEEMEVEETGATFMENACLKAVAVASATGEWAIADDSGLEVEALGGSPGVYSARYGATDGERIDRLLRELGSEENRKARFVCAIAIARPDGVVALQVEGTCHGEILHTRQGTGGFGYDPIFYVPSIGKTFAEMTPEVKRHHSHRGEAFRLLLPQIRSCRDDT</sequence>
<dbReference type="EC" id="3.6.1.66" evidence="10"/>
<dbReference type="GO" id="GO:0009146">
    <property type="term" value="P:purine nucleoside triphosphate catabolic process"/>
    <property type="evidence" value="ECO:0007669"/>
    <property type="project" value="UniProtKB-UniRule"/>
</dbReference>
<feature type="active site" description="Proton acceptor" evidence="10">
    <location>
        <position position="72"/>
    </location>
</feature>
<dbReference type="CDD" id="cd00515">
    <property type="entry name" value="HAM1"/>
    <property type="match status" value="1"/>
</dbReference>